<keyword evidence="9 12" id="KW-0472">Membrane</keyword>
<dbReference type="RefSeq" id="YP_009532721.1">
    <property type="nucleotide sequence ID" value="NC_039766.1"/>
</dbReference>
<evidence type="ECO:0000256" key="1">
    <source>
        <dbReference type="ARBA" id="ARBA00004141"/>
    </source>
</evidence>
<evidence type="ECO:0000256" key="4">
    <source>
        <dbReference type="ARBA" id="ARBA00022469"/>
    </source>
</evidence>
<dbReference type="InterPro" id="IPR036512">
    <property type="entry name" value="PSII_PsbZ_sf"/>
</dbReference>
<evidence type="ECO:0000256" key="9">
    <source>
        <dbReference type="ARBA" id="ARBA00023136"/>
    </source>
</evidence>
<keyword evidence="10 12" id="KW-0604">Photosystem II</keyword>
<dbReference type="PANTHER" id="PTHR34971:SF2">
    <property type="entry name" value="PHOTOSYSTEM II REACTION CENTER PROTEIN Z"/>
    <property type="match status" value="1"/>
</dbReference>
<organism evidence="15">
    <name type="scientific">Pedobesia claviformis</name>
    <dbReference type="NCBI Taxonomy" id="2364088"/>
    <lineage>
        <taxon>Eukaryota</taxon>
        <taxon>Viridiplantae</taxon>
        <taxon>Chlorophyta</taxon>
        <taxon>core chlorophytes</taxon>
        <taxon>Ulvophyceae</taxon>
        <taxon>TCBD clade</taxon>
        <taxon>Bryopsidales</taxon>
        <taxon>Bryopsidineae</taxon>
        <taxon>Derbesiaceae</taxon>
        <taxon>Pedobesia</taxon>
    </lineage>
</organism>
<keyword evidence="8 12" id="KW-0793">Thylakoid</keyword>
<evidence type="ECO:0000256" key="7">
    <source>
        <dbReference type="ARBA" id="ARBA00022989"/>
    </source>
</evidence>
<keyword evidence="15" id="KW-0150">Chloroplast</keyword>
<evidence type="ECO:0000256" key="11">
    <source>
        <dbReference type="ARBA" id="ARBA00038734"/>
    </source>
</evidence>
<dbReference type="GO" id="GO:0042549">
    <property type="term" value="P:photosystem II stabilization"/>
    <property type="evidence" value="ECO:0007669"/>
    <property type="project" value="InterPro"/>
</dbReference>
<comment type="subcellular location">
    <subcellularLocation>
        <location evidence="1">Membrane</location>
        <topology evidence="1">Multi-pass membrane protein</topology>
    </subcellularLocation>
    <subcellularLocation>
        <location evidence="12">Plastid</location>
        <location evidence="12">Chloroplast thylakoid membrane</location>
        <topology evidence="12">Multi-pass membrane protein</topology>
    </subcellularLocation>
</comment>
<dbReference type="PANTHER" id="PTHR34971">
    <property type="entry name" value="PHOTOSYSTEM II REACTION CENTER PROTEIN Z"/>
    <property type="match status" value="1"/>
</dbReference>
<gene>
    <name evidence="12 15" type="primary">psbZ</name>
</gene>
<dbReference type="SUPFAM" id="SSF161055">
    <property type="entry name" value="PsbZ-like"/>
    <property type="match status" value="1"/>
</dbReference>
<keyword evidence="15" id="KW-0934">Plastid</keyword>
<evidence type="ECO:0000313" key="15">
    <source>
        <dbReference type="EMBL" id="AYC65328.1"/>
    </source>
</evidence>
<evidence type="ECO:0000256" key="6">
    <source>
        <dbReference type="ARBA" id="ARBA00022692"/>
    </source>
</evidence>
<evidence type="ECO:0000256" key="2">
    <source>
        <dbReference type="ARBA" id="ARBA00008367"/>
    </source>
</evidence>
<keyword evidence="4 12" id="KW-0674">Reaction center</keyword>
<dbReference type="AlphaFoldDB" id="A0A386B0V2"/>
<dbReference type="GeneID" id="38334290"/>
<evidence type="ECO:0000256" key="3">
    <source>
        <dbReference type="ARBA" id="ARBA00021665"/>
    </source>
</evidence>
<name>A0A386B0V2_9CHLO</name>
<reference evidence="15" key="2">
    <citation type="journal article" date="2019" name="Mol. Phylogenet. Evol.">
        <title>Reassessment of the classification of bryopsidales (chlorophyta) based on chloroplast phylogenomic analyses.</title>
        <authorList>
            <person name="Cremen M.C."/>
            <person name="Leliaert F."/>
            <person name="West J."/>
            <person name="Lam D.W."/>
            <person name="Shimada S."/>
            <person name="Lopez-Bautista J.M."/>
            <person name="Verbruggen H."/>
        </authorList>
    </citation>
    <scope>NUCLEOTIDE SEQUENCE</scope>
</reference>
<comment type="function">
    <text evidence="13">Controls the interaction of photosystem II (PSII) cores with the light-harvesting antenna, regulates electron flow through the 2 photosystem reaction centers. PSII is a light-driven water plastoquinone oxidoreductase, using light energy to abstract electrons from H(2)O, generating a proton gradient subsequently used for ATP formation.</text>
</comment>
<dbReference type="HAMAP" id="MF_00644">
    <property type="entry name" value="PSII_PsbZ"/>
    <property type="match status" value="1"/>
</dbReference>
<comment type="subunit">
    <text evidence="11 12">PSII is composed of 1 copy each of membrane proteins PsbA, PsbB, PsbC, PsbD, PsbE, PsbF, PsbH, PsbI, PsbJ, PsbK, PsbL, PsbM, PsbT, PsbY, PsbZ, Psb30/Ycf12, at least 3 peripheral proteins of the oxygen-evolving complex and a large number of cofactors. It forms dimeric complexes.</text>
</comment>
<keyword evidence="7 12" id="KW-1133">Transmembrane helix</keyword>
<keyword evidence="6 12" id="KW-0812">Transmembrane</keyword>
<reference evidence="15" key="1">
    <citation type="submission" date="2018-07" db="EMBL/GenBank/DDBJ databases">
        <authorList>
            <person name="Quirk P.G."/>
            <person name="Krulwich T.A."/>
        </authorList>
    </citation>
    <scope>NUCLEOTIDE SEQUENCE</scope>
</reference>
<dbReference type="GO" id="GO:0015979">
    <property type="term" value="P:photosynthesis"/>
    <property type="evidence" value="ECO:0007669"/>
    <property type="project" value="UniProtKB-UniRule"/>
</dbReference>
<evidence type="ECO:0000256" key="13">
    <source>
        <dbReference type="RuleBase" id="RU003472"/>
    </source>
</evidence>
<dbReference type="EMBL" id="MH591108">
    <property type="protein sequence ID" value="AYC65328.1"/>
    <property type="molecule type" value="Genomic_DNA"/>
</dbReference>
<dbReference type="InterPro" id="IPR002644">
    <property type="entry name" value="PSII_PsbZ"/>
</dbReference>
<dbReference type="GO" id="GO:0009539">
    <property type="term" value="C:photosystem II reaction center"/>
    <property type="evidence" value="ECO:0007669"/>
    <property type="project" value="InterPro"/>
</dbReference>
<dbReference type="NCBIfam" id="TIGR03043">
    <property type="entry name" value="PS_II_psbZ"/>
    <property type="match status" value="1"/>
</dbReference>
<sequence>MLLLFQVAVFAFITLSFLLTVGVPVIFAYPNGWLENKSTVFSGITLWFILLFLVGLLNSFVI</sequence>
<comment type="function">
    <text evidence="12">May control the interaction of photosystem II (PSII) cores with the light-harvesting antenna, regulates electron flow through the 2 photosystem reaction centers. PSII is a light-driven water plastoquinone oxidoreductase, using light energy to abstract electrons from H(2)O, generating a proton gradient subsequently used for ATP formation.</text>
</comment>
<evidence type="ECO:0000256" key="12">
    <source>
        <dbReference type="HAMAP-Rule" id="MF_00644"/>
    </source>
</evidence>
<protein>
    <recommendedName>
        <fullName evidence="3 12">Photosystem II reaction center protein Z</fullName>
        <shortName evidence="12">PSII-Z</shortName>
    </recommendedName>
</protein>
<dbReference type="Gene3D" id="1.10.287.740">
    <property type="entry name" value="Photosystem II PsbZ, reaction centre"/>
    <property type="match status" value="1"/>
</dbReference>
<accession>A0A386B0V2</accession>
<keyword evidence="5 12" id="KW-0602">Photosynthesis</keyword>
<evidence type="ECO:0000256" key="8">
    <source>
        <dbReference type="ARBA" id="ARBA00023078"/>
    </source>
</evidence>
<evidence type="ECO:0000256" key="14">
    <source>
        <dbReference type="SAM" id="Phobius"/>
    </source>
</evidence>
<dbReference type="GO" id="GO:0009535">
    <property type="term" value="C:chloroplast thylakoid membrane"/>
    <property type="evidence" value="ECO:0007669"/>
    <property type="project" value="UniProtKB-SubCell"/>
</dbReference>
<proteinExistence type="inferred from homology"/>
<geneLocation type="chloroplast" evidence="15"/>
<dbReference type="Pfam" id="PF01737">
    <property type="entry name" value="Ycf9"/>
    <property type="match status" value="1"/>
</dbReference>
<evidence type="ECO:0000256" key="5">
    <source>
        <dbReference type="ARBA" id="ARBA00022531"/>
    </source>
</evidence>
<evidence type="ECO:0000256" key="10">
    <source>
        <dbReference type="ARBA" id="ARBA00023276"/>
    </source>
</evidence>
<comment type="similarity">
    <text evidence="2 12 13">Belongs to the PsbZ family.</text>
</comment>
<feature type="transmembrane region" description="Helical" evidence="14">
    <location>
        <begin position="44"/>
        <end position="61"/>
    </location>
</feature>